<reference evidence="1 2" key="1">
    <citation type="submission" date="2014-04" db="EMBL/GenBank/DDBJ databases">
        <title>Evolutionary Origins and Diversification of the Mycorrhizal Mutualists.</title>
        <authorList>
            <consortium name="DOE Joint Genome Institute"/>
            <consortium name="Mycorrhizal Genomics Consortium"/>
            <person name="Kohler A."/>
            <person name="Kuo A."/>
            <person name="Nagy L.G."/>
            <person name="Floudas D."/>
            <person name="Copeland A."/>
            <person name="Barry K.W."/>
            <person name="Cichocki N."/>
            <person name="Veneault-Fourrey C."/>
            <person name="LaButti K."/>
            <person name="Lindquist E.A."/>
            <person name="Lipzen A."/>
            <person name="Lundell T."/>
            <person name="Morin E."/>
            <person name="Murat C."/>
            <person name="Riley R."/>
            <person name="Ohm R."/>
            <person name="Sun H."/>
            <person name="Tunlid A."/>
            <person name="Henrissat B."/>
            <person name="Grigoriev I.V."/>
            <person name="Hibbett D.S."/>
            <person name="Martin F."/>
        </authorList>
    </citation>
    <scope>NUCLEOTIDE SEQUENCE [LARGE SCALE GENOMIC DNA]</scope>
    <source>
        <strain evidence="1 2">Koide BX008</strain>
    </source>
</reference>
<dbReference type="InParanoid" id="A0A0C2X3S8"/>
<evidence type="ECO:0000313" key="1">
    <source>
        <dbReference type="EMBL" id="KIL68842.1"/>
    </source>
</evidence>
<name>A0A0C2X3S8_AMAMK</name>
<dbReference type="AlphaFoldDB" id="A0A0C2X3S8"/>
<sequence length="98" mass="10609">MPQQTERAIPTKIESLSKAGVGCKLRLAGRMLSYEPITGLALVLDGEEGILVDVTLCVDRYSNSWSRERLCLVMIIGYLETSPVSTGGRPGNPLLTAM</sequence>
<keyword evidence="2" id="KW-1185">Reference proteome</keyword>
<dbReference type="HOGENOM" id="CLU_180952_0_0_1"/>
<accession>A0A0C2X3S8</accession>
<organism evidence="1 2">
    <name type="scientific">Amanita muscaria (strain Koide BX008)</name>
    <dbReference type="NCBI Taxonomy" id="946122"/>
    <lineage>
        <taxon>Eukaryota</taxon>
        <taxon>Fungi</taxon>
        <taxon>Dikarya</taxon>
        <taxon>Basidiomycota</taxon>
        <taxon>Agaricomycotina</taxon>
        <taxon>Agaricomycetes</taxon>
        <taxon>Agaricomycetidae</taxon>
        <taxon>Agaricales</taxon>
        <taxon>Pluteineae</taxon>
        <taxon>Amanitaceae</taxon>
        <taxon>Amanita</taxon>
    </lineage>
</organism>
<protein>
    <submittedName>
        <fullName evidence="1">Uncharacterized protein</fullName>
    </submittedName>
</protein>
<dbReference type="Proteomes" id="UP000054549">
    <property type="component" value="Unassembled WGS sequence"/>
</dbReference>
<gene>
    <name evidence="1" type="ORF">M378DRAFT_70780</name>
</gene>
<evidence type="ECO:0000313" key="2">
    <source>
        <dbReference type="Proteomes" id="UP000054549"/>
    </source>
</evidence>
<dbReference type="EMBL" id="KN818227">
    <property type="protein sequence ID" value="KIL68842.1"/>
    <property type="molecule type" value="Genomic_DNA"/>
</dbReference>
<dbReference type="OrthoDB" id="3258172at2759"/>
<proteinExistence type="predicted"/>